<keyword evidence="2" id="KW-0808">Transferase</keyword>
<accession>A0A7X2IUZ2</accession>
<keyword evidence="3" id="KW-1185">Reference proteome</keyword>
<dbReference type="InterPro" id="IPR028098">
    <property type="entry name" value="Glyco_trans_4-like_N"/>
</dbReference>
<dbReference type="AlphaFoldDB" id="A0A7X2IUZ2"/>
<gene>
    <name evidence="2" type="ORF">GJ700_32435</name>
</gene>
<evidence type="ECO:0000259" key="1">
    <source>
        <dbReference type="Pfam" id="PF13579"/>
    </source>
</evidence>
<dbReference type="GO" id="GO:0016757">
    <property type="term" value="F:glycosyltransferase activity"/>
    <property type="evidence" value="ECO:0007669"/>
    <property type="project" value="UniProtKB-ARBA"/>
</dbReference>
<evidence type="ECO:0000313" key="3">
    <source>
        <dbReference type="Proteomes" id="UP000446768"/>
    </source>
</evidence>
<proteinExistence type="predicted"/>
<feature type="domain" description="Glycosyltransferase subfamily 4-like N-terminal" evidence="1">
    <location>
        <begin position="17"/>
        <end position="200"/>
    </location>
</feature>
<evidence type="ECO:0000313" key="2">
    <source>
        <dbReference type="EMBL" id="MRV76429.1"/>
    </source>
</evidence>
<dbReference type="SUPFAM" id="SSF53756">
    <property type="entry name" value="UDP-Glycosyltransferase/glycogen phosphorylase"/>
    <property type="match status" value="1"/>
</dbReference>
<sequence length="419" mass="46680">MVAFHFPPQRGSSGIQRTLKFTQHLPKMGWQPIVLSAHRRAYADSSDDQMGDVPGGMVVRRAFALDSGRHLAIRGRYLRALALPDRWISWLLGAVPAGLKLIRQHRPSVIWSTYPIPTAHLIAYCLQRVSGLPWIADMRDPMTEKGTPANPLVWRCYRWVEQLTVRNCTRLVFTTPGAQAVYRARYPDVPASRFRLIENGYDEDDFVRATANYQPAERKTGGPLVLLHSGIIYPVERDPTAMFEALGELRKQGKISPDTVRIVLRAAVHEDLLNELIARHQVEGIVTLAPPIPYRAALAEMLDADGLLVMQAAFCNAQIPAKIYEYMRAGRPILALTDPDGDTAATMRGAGIDTIARLDNKEDIMRGLLHFIDLLRKGEAPLPPENASQTYSRRGRSRELATLLNEVIAEKNGGRAASA</sequence>
<protein>
    <submittedName>
        <fullName evidence="2">Glycosyltransferase</fullName>
    </submittedName>
</protein>
<organism evidence="2 3">
    <name type="scientific">Pseudoduganella rivuli</name>
    <dbReference type="NCBI Taxonomy" id="2666085"/>
    <lineage>
        <taxon>Bacteria</taxon>
        <taxon>Pseudomonadati</taxon>
        <taxon>Pseudomonadota</taxon>
        <taxon>Betaproteobacteria</taxon>
        <taxon>Burkholderiales</taxon>
        <taxon>Oxalobacteraceae</taxon>
        <taxon>Telluria group</taxon>
        <taxon>Pseudoduganella</taxon>
    </lineage>
</organism>
<dbReference type="Pfam" id="PF13579">
    <property type="entry name" value="Glyco_trans_4_4"/>
    <property type="match status" value="1"/>
</dbReference>
<dbReference type="Proteomes" id="UP000446768">
    <property type="component" value="Unassembled WGS sequence"/>
</dbReference>
<name>A0A7X2IUZ2_9BURK</name>
<dbReference type="EMBL" id="WKJJ01000032">
    <property type="protein sequence ID" value="MRV76429.1"/>
    <property type="molecule type" value="Genomic_DNA"/>
</dbReference>
<comment type="caution">
    <text evidence="2">The sequence shown here is derived from an EMBL/GenBank/DDBJ whole genome shotgun (WGS) entry which is preliminary data.</text>
</comment>
<reference evidence="2 3" key="1">
    <citation type="submission" date="2019-11" db="EMBL/GenBank/DDBJ databases">
        <title>Novel species isolated from a subtropical stream in China.</title>
        <authorList>
            <person name="Lu H."/>
        </authorList>
    </citation>
    <scope>NUCLEOTIDE SEQUENCE [LARGE SCALE GENOMIC DNA]</scope>
    <source>
        <strain evidence="2 3">FT92W</strain>
    </source>
</reference>
<dbReference type="Gene3D" id="3.40.50.2000">
    <property type="entry name" value="Glycogen Phosphorylase B"/>
    <property type="match status" value="1"/>
</dbReference>